<organism evidence="1 2">
    <name type="scientific">Mucor circinelloides f. circinelloides (strain 1006PhL)</name>
    <name type="common">Mucormycosis agent</name>
    <name type="synonym">Calyptromyces circinelloides</name>
    <dbReference type="NCBI Taxonomy" id="1220926"/>
    <lineage>
        <taxon>Eukaryota</taxon>
        <taxon>Fungi</taxon>
        <taxon>Fungi incertae sedis</taxon>
        <taxon>Mucoromycota</taxon>
        <taxon>Mucoromycotina</taxon>
        <taxon>Mucoromycetes</taxon>
        <taxon>Mucorales</taxon>
        <taxon>Mucorineae</taxon>
        <taxon>Mucoraceae</taxon>
        <taxon>Mucor</taxon>
    </lineage>
</organism>
<dbReference type="InterPro" id="IPR036417">
    <property type="entry name" value="TMV-like_coat_sf"/>
</dbReference>
<reference evidence="2" key="1">
    <citation type="submission" date="2013-05" db="EMBL/GenBank/DDBJ databases">
        <title>The Genome sequence of Mucor circinelloides f. circinelloides 1006PhL.</title>
        <authorList>
            <consortium name="The Broad Institute Genomics Platform"/>
            <person name="Cuomo C."/>
            <person name="Earl A."/>
            <person name="Findley K."/>
            <person name="Lee S.C."/>
            <person name="Walker B."/>
            <person name="Young S."/>
            <person name="Zeng Q."/>
            <person name="Gargeya S."/>
            <person name="Fitzgerald M."/>
            <person name="Haas B."/>
            <person name="Abouelleil A."/>
            <person name="Allen A.W."/>
            <person name="Alvarado L."/>
            <person name="Arachchi H.M."/>
            <person name="Berlin A.M."/>
            <person name="Chapman S.B."/>
            <person name="Gainer-Dewar J."/>
            <person name="Goldberg J."/>
            <person name="Griggs A."/>
            <person name="Gujja S."/>
            <person name="Hansen M."/>
            <person name="Howarth C."/>
            <person name="Imamovic A."/>
            <person name="Ireland A."/>
            <person name="Larimer J."/>
            <person name="McCowan C."/>
            <person name="Murphy C."/>
            <person name="Pearson M."/>
            <person name="Poon T.W."/>
            <person name="Priest M."/>
            <person name="Roberts A."/>
            <person name="Saif S."/>
            <person name="Shea T."/>
            <person name="Sisk P."/>
            <person name="Sykes S."/>
            <person name="Wortman J."/>
            <person name="Nusbaum C."/>
            <person name="Birren B."/>
        </authorList>
    </citation>
    <scope>NUCLEOTIDE SEQUENCE [LARGE SCALE GENOMIC DNA]</scope>
    <source>
        <strain evidence="2">1006PhL</strain>
    </source>
</reference>
<gene>
    <name evidence="1" type="ORF">HMPREF1544_11713</name>
</gene>
<dbReference type="AlphaFoldDB" id="S2IW68"/>
<evidence type="ECO:0000313" key="1">
    <source>
        <dbReference type="EMBL" id="EPB81564.1"/>
    </source>
</evidence>
<keyword evidence="2" id="KW-1185">Reference proteome</keyword>
<evidence type="ECO:0000313" key="2">
    <source>
        <dbReference type="Proteomes" id="UP000014254"/>
    </source>
</evidence>
<accession>S2IW68</accession>
<proteinExistence type="predicted"/>
<dbReference type="OMA" id="YQISEPF"/>
<dbReference type="Proteomes" id="UP000014254">
    <property type="component" value="Unassembled WGS sequence"/>
</dbReference>
<dbReference type="InterPro" id="IPR001337">
    <property type="entry name" value="TMV-like_coat"/>
</dbReference>
<dbReference type="EMBL" id="KE124164">
    <property type="protein sequence ID" value="EPB81564.1"/>
    <property type="molecule type" value="Genomic_DNA"/>
</dbReference>
<dbReference type="Pfam" id="PF00721">
    <property type="entry name" value="TMV_coat"/>
    <property type="match status" value="1"/>
</dbReference>
<dbReference type="OrthoDB" id="2222677at2759"/>
<protein>
    <submittedName>
        <fullName evidence="1">Uncharacterized protein</fullName>
    </submittedName>
</protein>
<dbReference type="GO" id="GO:0005198">
    <property type="term" value="F:structural molecule activity"/>
    <property type="evidence" value="ECO:0007669"/>
    <property type="project" value="InterPro"/>
</dbReference>
<dbReference type="InParanoid" id="S2IW68"/>
<name>S2IW68_MUCC1</name>
<dbReference type="VEuPathDB" id="FungiDB:HMPREF1544_11713"/>
<dbReference type="Gene3D" id="1.20.120.70">
    <property type="entry name" value="Tobacco mosaic virus-like, coat protein"/>
    <property type="match status" value="1"/>
</dbReference>
<sequence>MPEYTNFTEKYNIIQMQTFLTGTRIKQIFKELDALSFRESRDKIKSLLAELSAGEDNAAMSKVFNRTTRFADNIIYYQISEPFRLSITSLLHHALEHRPLYQDLVKNNVDAAKLEEFVFLKALMQYSDMLFQLKKSIYGKGALGGYDRKKFEAYFGLKWKD</sequence>